<dbReference type="InterPro" id="IPR052044">
    <property type="entry name" value="PKS_Associated_Protein"/>
</dbReference>
<dbReference type="PANTHER" id="PTHR36114:SF8">
    <property type="entry name" value="CUPIN TYPE-1 DOMAIN-CONTAINING PROTEIN"/>
    <property type="match status" value="1"/>
</dbReference>
<dbReference type="PANTHER" id="PTHR36114">
    <property type="entry name" value="16.7 KDA PROTEIN IN WHIE LOCUS"/>
    <property type="match status" value="1"/>
</dbReference>
<dbReference type="RefSeq" id="WP_104739322.1">
    <property type="nucleotide sequence ID" value="NZ_BMHR01000015.1"/>
</dbReference>
<dbReference type="OrthoDB" id="7870362at2"/>
<protein>
    <submittedName>
        <fullName evidence="2">Cupin domain-containing protein</fullName>
    </submittedName>
</protein>
<dbReference type="SUPFAM" id="SSF51182">
    <property type="entry name" value="RmlC-like cupins"/>
    <property type="match status" value="1"/>
</dbReference>
<dbReference type="Pfam" id="PF07883">
    <property type="entry name" value="Cupin_2"/>
    <property type="match status" value="1"/>
</dbReference>
<name>A0A2P4ES99_9GAMM</name>
<evidence type="ECO:0000313" key="2">
    <source>
        <dbReference type="EMBL" id="POB01862.1"/>
    </source>
</evidence>
<dbReference type="EMBL" id="PPSK01000017">
    <property type="protein sequence ID" value="POB01862.1"/>
    <property type="molecule type" value="Genomic_DNA"/>
</dbReference>
<accession>A0A2P4ES99</accession>
<feature type="domain" description="Cupin type-2" evidence="1">
    <location>
        <begin position="39"/>
        <end position="107"/>
    </location>
</feature>
<reference evidence="2 3" key="1">
    <citation type="submission" date="2018-01" db="EMBL/GenBank/DDBJ databases">
        <title>Draft genome of the type strain Pseudomonas oceani DSM 100277 isolated from the deep water in Okinawa trough, northwestern Pacific Ocean.</title>
        <authorList>
            <person name="Gomila M."/>
            <person name="Mulet M."/>
            <person name="Garcia-Valdes E."/>
            <person name="Lalucat J."/>
        </authorList>
    </citation>
    <scope>NUCLEOTIDE SEQUENCE [LARGE SCALE GENOMIC DNA]</scope>
    <source>
        <strain evidence="2 3">DSM 100277</strain>
    </source>
</reference>
<keyword evidence="3" id="KW-1185">Reference proteome</keyword>
<dbReference type="InterPro" id="IPR013096">
    <property type="entry name" value="Cupin_2"/>
</dbReference>
<dbReference type="Gene3D" id="2.60.120.10">
    <property type="entry name" value="Jelly Rolls"/>
    <property type="match status" value="1"/>
</dbReference>
<dbReference type="InterPro" id="IPR014710">
    <property type="entry name" value="RmlC-like_jellyroll"/>
</dbReference>
<evidence type="ECO:0000259" key="1">
    <source>
        <dbReference type="Pfam" id="PF07883"/>
    </source>
</evidence>
<evidence type="ECO:0000313" key="3">
    <source>
        <dbReference type="Proteomes" id="UP000243451"/>
    </source>
</evidence>
<dbReference type="AlphaFoldDB" id="A0A2P4ES99"/>
<comment type="caution">
    <text evidence="2">The sequence shown here is derived from an EMBL/GenBank/DDBJ whole genome shotgun (WGS) entry which is preliminary data.</text>
</comment>
<dbReference type="Proteomes" id="UP000243451">
    <property type="component" value="Unassembled WGS sequence"/>
</dbReference>
<gene>
    <name evidence="2" type="ORF">C1949_15210</name>
</gene>
<dbReference type="InterPro" id="IPR011051">
    <property type="entry name" value="RmlC_Cupin_sf"/>
</dbReference>
<organism evidence="2 3">
    <name type="scientific">Halopseudomonas oceani</name>
    <dbReference type="NCBI Taxonomy" id="1708783"/>
    <lineage>
        <taxon>Bacteria</taxon>
        <taxon>Pseudomonadati</taxon>
        <taxon>Pseudomonadota</taxon>
        <taxon>Gammaproteobacteria</taxon>
        <taxon>Pseudomonadales</taxon>
        <taxon>Pseudomonadaceae</taxon>
        <taxon>Halopseudomonas</taxon>
    </lineage>
</organism>
<sequence length="125" mass="13782">MQPLIRCYDPAAEYYFDEGCYIHELSNAADDPLLSVARARLPLGGQTRWHRLHGVTERYLIEAGEGLLELAEQPARLVGAGDVVIIPAGCPQRIRCVGEQALVFLALCTPRFVPDCYEDLEPAVG</sequence>
<proteinExistence type="predicted"/>